<sequence length="254" mass="27959">MELVDTHCHLDVADFDPDRAEVLARARAAGVADIVVPGVTAAGWDRLLMLCAGDARLHPALGLHPVYLAEHRPEDLAALERRLGEHRPVAIGEIGLDHYVDGLDHAAQRRLFAAQLAIAREARLPVLLHVRKAHDEALRLIREARVEGGIAHAFNGSLEQAHRYLDLGFRLGFGGMLTYERSRRLRRLARDLPPEAIVLETDAPDLTVAAHRGSRNSPEYLPHVLAALADVRGEDPQRLAALTTANARRVLRLA</sequence>
<dbReference type="RefSeq" id="WP_123399592.1">
    <property type="nucleotide sequence ID" value="NZ_RJVI01000001.1"/>
</dbReference>
<dbReference type="AlphaFoldDB" id="A0A3N1Y6Q7"/>
<evidence type="ECO:0000313" key="5">
    <source>
        <dbReference type="EMBL" id="ROR34430.1"/>
    </source>
</evidence>
<keyword evidence="3" id="KW-0378">Hydrolase</keyword>
<dbReference type="FunFam" id="3.20.20.140:FF:000005">
    <property type="entry name" value="TatD family hydrolase"/>
    <property type="match status" value="1"/>
</dbReference>
<accession>A0A3N1Y6Q7</accession>
<comment type="caution">
    <text evidence="5">The sequence shown here is derived from an EMBL/GenBank/DDBJ whole genome shotgun (WGS) entry which is preliminary data.</text>
</comment>
<dbReference type="PANTHER" id="PTHR46124:SF3">
    <property type="entry name" value="HYDROLASE"/>
    <property type="match status" value="1"/>
</dbReference>
<feature type="binding site" evidence="4">
    <location>
        <position position="9"/>
    </location>
    <ligand>
        <name>a divalent metal cation</name>
        <dbReference type="ChEBI" id="CHEBI:60240"/>
        <label>1</label>
    </ligand>
</feature>
<keyword evidence="6" id="KW-1185">Reference proteome</keyword>
<dbReference type="PANTHER" id="PTHR46124">
    <property type="entry name" value="D-AMINOACYL-TRNA DEACYLASE"/>
    <property type="match status" value="1"/>
</dbReference>
<keyword evidence="2 4" id="KW-0479">Metal-binding</keyword>
<feature type="binding site" evidence="4">
    <location>
        <position position="93"/>
    </location>
    <ligand>
        <name>a divalent metal cation</name>
        <dbReference type="ChEBI" id="CHEBI:60240"/>
        <label>1</label>
    </ligand>
</feature>
<dbReference type="InterPro" id="IPR018228">
    <property type="entry name" value="DNase_TatD-rel_CS"/>
</dbReference>
<feature type="binding site" evidence="4">
    <location>
        <position position="152"/>
    </location>
    <ligand>
        <name>a divalent metal cation</name>
        <dbReference type="ChEBI" id="CHEBI:60240"/>
        <label>2</label>
    </ligand>
</feature>
<feature type="binding site" evidence="4">
    <location>
        <position position="7"/>
    </location>
    <ligand>
        <name>a divalent metal cation</name>
        <dbReference type="ChEBI" id="CHEBI:60240"/>
        <label>1</label>
    </ligand>
</feature>
<dbReference type="Gene3D" id="3.20.20.140">
    <property type="entry name" value="Metal-dependent hydrolases"/>
    <property type="match status" value="1"/>
</dbReference>
<reference evidence="5 6" key="1">
    <citation type="submission" date="2018-11" db="EMBL/GenBank/DDBJ databases">
        <title>Genomic Encyclopedia of Type Strains, Phase IV (KMG-IV): sequencing the most valuable type-strain genomes for metagenomic binning, comparative biology and taxonomic classification.</title>
        <authorList>
            <person name="Goeker M."/>
        </authorList>
    </citation>
    <scope>NUCLEOTIDE SEQUENCE [LARGE SCALE GENOMIC DNA]</scope>
    <source>
        <strain evidence="5 6">DSM 100275</strain>
    </source>
</reference>
<dbReference type="InterPro" id="IPR001130">
    <property type="entry name" value="TatD-like"/>
</dbReference>
<dbReference type="PIRSF" id="PIRSF005902">
    <property type="entry name" value="DNase_TatD"/>
    <property type="match status" value="1"/>
</dbReference>
<dbReference type="Proteomes" id="UP000276634">
    <property type="component" value="Unassembled WGS sequence"/>
</dbReference>
<dbReference type="PROSITE" id="PS01090">
    <property type="entry name" value="TATD_2"/>
    <property type="match status" value="1"/>
</dbReference>
<feature type="binding site" evidence="4">
    <location>
        <position position="129"/>
    </location>
    <ligand>
        <name>a divalent metal cation</name>
        <dbReference type="ChEBI" id="CHEBI:60240"/>
        <label>2</label>
    </ligand>
</feature>
<dbReference type="PROSITE" id="PS01091">
    <property type="entry name" value="TATD_3"/>
    <property type="match status" value="1"/>
</dbReference>
<protein>
    <submittedName>
        <fullName evidence="5">TatD DNase family protein</fullName>
    </submittedName>
</protein>
<dbReference type="GO" id="GO:0046872">
    <property type="term" value="F:metal ion binding"/>
    <property type="evidence" value="ECO:0007669"/>
    <property type="project" value="UniProtKB-KW"/>
</dbReference>
<dbReference type="SUPFAM" id="SSF51556">
    <property type="entry name" value="Metallo-dependent hydrolases"/>
    <property type="match status" value="1"/>
</dbReference>
<dbReference type="OrthoDB" id="9810005at2"/>
<dbReference type="PROSITE" id="PS01137">
    <property type="entry name" value="TATD_1"/>
    <property type="match status" value="1"/>
</dbReference>
<evidence type="ECO:0000256" key="1">
    <source>
        <dbReference type="ARBA" id="ARBA00009275"/>
    </source>
</evidence>
<proteinExistence type="inferred from homology"/>
<name>A0A3N1Y6Q7_9GAMM</name>
<comment type="similarity">
    <text evidence="1">Belongs to the metallo-dependent hydrolases superfamily. TatD-type hydrolase family.</text>
</comment>
<evidence type="ECO:0000256" key="4">
    <source>
        <dbReference type="PIRSR" id="PIRSR005902-1"/>
    </source>
</evidence>
<dbReference type="Pfam" id="PF01026">
    <property type="entry name" value="TatD_DNase"/>
    <property type="match status" value="1"/>
</dbReference>
<evidence type="ECO:0000256" key="3">
    <source>
        <dbReference type="ARBA" id="ARBA00022801"/>
    </source>
</evidence>
<gene>
    <name evidence="5" type="ORF">EDC57_0327</name>
</gene>
<dbReference type="GO" id="GO:0005829">
    <property type="term" value="C:cytosol"/>
    <property type="evidence" value="ECO:0007669"/>
    <property type="project" value="TreeGrafter"/>
</dbReference>
<evidence type="ECO:0000256" key="2">
    <source>
        <dbReference type="ARBA" id="ARBA00022723"/>
    </source>
</evidence>
<dbReference type="CDD" id="cd01310">
    <property type="entry name" value="TatD_DNAse"/>
    <property type="match status" value="1"/>
</dbReference>
<dbReference type="GO" id="GO:0016788">
    <property type="term" value="F:hydrolase activity, acting on ester bonds"/>
    <property type="evidence" value="ECO:0007669"/>
    <property type="project" value="InterPro"/>
</dbReference>
<dbReference type="InterPro" id="IPR032466">
    <property type="entry name" value="Metal_Hydrolase"/>
</dbReference>
<feature type="binding site" evidence="4">
    <location>
        <position position="202"/>
    </location>
    <ligand>
        <name>a divalent metal cation</name>
        <dbReference type="ChEBI" id="CHEBI:60240"/>
        <label>1</label>
    </ligand>
</feature>
<dbReference type="EMBL" id="RJVI01000001">
    <property type="protein sequence ID" value="ROR34430.1"/>
    <property type="molecule type" value="Genomic_DNA"/>
</dbReference>
<evidence type="ECO:0000313" key="6">
    <source>
        <dbReference type="Proteomes" id="UP000276634"/>
    </source>
</evidence>
<organism evidence="5 6">
    <name type="scientific">Inmirania thermothiophila</name>
    <dbReference type="NCBI Taxonomy" id="1750597"/>
    <lineage>
        <taxon>Bacteria</taxon>
        <taxon>Pseudomonadati</taxon>
        <taxon>Pseudomonadota</taxon>
        <taxon>Gammaproteobacteria</taxon>
        <taxon>Chromatiales</taxon>
        <taxon>Ectothiorhodospiraceae</taxon>
        <taxon>Inmirania</taxon>
    </lineage>
</organism>